<reference evidence="1 2" key="1">
    <citation type="submission" date="2015-08" db="EMBL/GenBank/DDBJ databases">
        <title>Genome sequencing of Penicillium nordicum.</title>
        <authorList>
            <person name="Nguyen H.D."/>
            <person name="Seifert K.A."/>
        </authorList>
    </citation>
    <scope>NUCLEOTIDE SEQUENCE [LARGE SCALE GENOMIC DNA]</scope>
    <source>
        <strain evidence="1 2">DAOMC 185683</strain>
    </source>
</reference>
<keyword evidence="2" id="KW-1185">Reference proteome</keyword>
<evidence type="ECO:0000313" key="1">
    <source>
        <dbReference type="EMBL" id="KOS38572.1"/>
    </source>
</evidence>
<evidence type="ECO:0000313" key="2">
    <source>
        <dbReference type="Proteomes" id="UP000037696"/>
    </source>
</evidence>
<organism evidence="1 2">
    <name type="scientific">Penicillium nordicum</name>
    <dbReference type="NCBI Taxonomy" id="229535"/>
    <lineage>
        <taxon>Eukaryota</taxon>
        <taxon>Fungi</taxon>
        <taxon>Dikarya</taxon>
        <taxon>Ascomycota</taxon>
        <taxon>Pezizomycotina</taxon>
        <taxon>Eurotiomycetes</taxon>
        <taxon>Eurotiomycetidae</taxon>
        <taxon>Eurotiales</taxon>
        <taxon>Aspergillaceae</taxon>
        <taxon>Penicillium</taxon>
    </lineage>
</organism>
<gene>
    <name evidence="1" type="ORF">ACN38_g10598</name>
</gene>
<proteinExistence type="predicted"/>
<dbReference type="AlphaFoldDB" id="A0A0N0RXW1"/>
<comment type="caution">
    <text evidence="1">The sequence shown here is derived from an EMBL/GenBank/DDBJ whole genome shotgun (WGS) entry which is preliminary data.</text>
</comment>
<dbReference type="Proteomes" id="UP000037696">
    <property type="component" value="Unassembled WGS sequence"/>
</dbReference>
<protein>
    <submittedName>
        <fullName evidence="1">Uncharacterized protein</fullName>
    </submittedName>
</protein>
<name>A0A0N0RXW1_9EURO</name>
<accession>A0A0N0RXW1</accession>
<dbReference type="EMBL" id="LHQQ01000245">
    <property type="protein sequence ID" value="KOS38572.1"/>
    <property type="molecule type" value="Genomic_DNA"/>
</dbReference>
<sequence length="107" mass="11760">MVNGQKPEARSQRSDVVPACGGVPFQARSGDAIHLFYNVPPPSPECLSTVPHNISEIRELGTSNLGVSDQIYPFFLIYTSDKQKLKICFSEVLKQHSPGHLEKHVGS</sequence>